<comment type="caution">
    <text evidence="7">The sequence shown here is derived from an EMBL/GenBank/DDBJ whole genome shotgun (WGS) entry which is preliminary data.</text>
</comment>
<dbReference type="GO" id="GO:0016020">
    <property type="term" value="C:membrane"/>
    <property type="evidence" value="ECO:0007669"/>
    <property type="project" value="UniProtKB-SubCell"/>
</dbReference>
<proteinExistence type="predicted"/>
<dbReference type="PANTHER" id="PTHR23360">
    <property type="entry name" value="G-PROTEIN COUPLED RECEPTORS FAMILY 1 PROFILE DOMAIN-CONTAINING PROTEIN-RELATED"/>
    <property type="match status" value="1"/>
</dbReference>
<dbReference type="GO" id="GO:0004930">
    <property type="term" value="F:G protein-coupled receptor activity"/>
    <property type="evidence" value="ECO:0007669"/>
    <property type="project" value="InterPro"/>
</dbReference>
<keyword evidence="2 5" id="KW-0812">Transmembrane</keyword>
<dbReference type="EMBL" id="BTSX01000003">
    <property type="protein sequence ID" value="GMS89762.1"/>
    <property type="molecule type" value="Genomic_DNA"/>
</dbReference>
<dbReference type="PANTHER" id="PTHR23360:SF37">
    <property type="entry name" value="G-PROTEIN COUPLED RECEPTORS FAMILY 1 PROFILE DOMAIN-CONTAINING PROTEIN"/>
    <property type="match status" value="1"/>
</dbReference>
<evidence type="ECO:0000313" key="8">
    <source>
        <dbReference type="Proteomes" id="UP001432027"/>
    </source>
</evidence>
<feature type="transmembrane region" description="Helical" evidence="5">
    <location>
        <begin position="350"/>
        <end position="370"/>
    </location>
</feature>
<feature type="transmembrane region" description="Helical" evidence="5">
    <location>
        <begin position="274"/>
        <end position="296"/>
    </location>
</feature>
<keyword evidence="8" id="KW-1185">Reference proteome</keyword>
<dbReference type="InterPro" id="IPR017452">
    <property type="entry name" value="GPCR_Rhodpsn_7TM"/>
</dbReference>
<evidence type="ECO:0000259" key="6">
    <source>
        <dbReference type="PROSITE" id="PS50262"/>
    </source>
</evidence>
<protein>
    <recommendedName>
        <fullName evidence="6">G-protein coupled receptors family 1 profile domain-containing protein</fullName>
    </recommendedName>
</protein>
<feature type="transmembrane region" description="Helical" evidence="5">
    <location>
        <begin position="118"/>
        <end position="141"/>
    </location>
</feature>
<name>A0AAV5T5K4_9BILA</name>
<feature type="transmembrane region" description="Helical" evidence="5">
    <location>
        <begin position="245"/>
        <end position="265"/>
    </location>
</feature>
<comment type="subcellular location">
    <subcellularLocation>
        <location evidence="1">Membrane</location>
    </subcellularLocation>
</comment>
<dbReference type="Gene3D" id="1.20.1070.10">
    <property type="entry name" value="Rhodopsin 7-helix transmembrane proteins"/>
    <property type="match status" value="1"/>
</dbReference>
<sequence>MTITDVDRHTIWSGIVVFNIFGLFGNLNVISLIALRTKYGNLLTILISSQSICLLYELVGLVYGISGVLIIRKTCFYLISPYIFTYCVQMALMAAISTDLLLSIAFPLRHRAVRTTVYLTMLIIPAFIYGITVIFMGVFYMDETEIKLCQPPLNLPFTVRRVWYFIGLVFNAITVLAYIVAFAIIYCKCRKLYYKFQFDNSDIERKAMKSLTVLILVFIFSRFISTFFANFLNFDGYPKEVIERAQAYMVFPAMTCYSSTFYVCLLRSSEYRKIFWSQIVGIVGTCGEYFSINQFIETELDNLRRTCFYILSPYIFTNCFQMALMAAISTDLMISITFPLRHRMVRRRSYLSLLVLPGFIYGIVSLCLGFV</sequence>
<feature type="non-terminal residue" evidence="7">
    <location>
        <position position="371"/>
    </location>
</feature>
<dbReference type="Pfam" id="PF10320">
    <property type="entry name" value="7TM_GPCR_Srsx"/>
    <property type="match status" value="2"/>
</dbReference>
<evidence type="ECO:0000256" key="5">
    <source>
        <dbReference type="SAM" id="Phobius"/>
    </source>
</evidence>
<feature type="transmembrane region" description="Helical" evidence="5">
    <location>
        <begin position="83"/>
        <end position="106"/>
    </location>
</feature>
<dbReference type="InterPro" id="IPR000276">
    <property type="entry name" value="GPCR_Rhodpsn"/>
</dbReference>
<evidence type="ECO:0000256" key="1">
    <source>
        <dbReference type="ARBA" id="ARBA00004370"/>
    </source>
</evidence>
<feature type="transmembrane region" description="Helical" evidence="5">
    <location>
        <begin position="12"/>
        <end position="35"/>
    </location>
</feature>
<dbReference type="CDD" id="cd00637">
    <property type="entry name" value="7tm_classA_rhodopsin-like"/>
    <property type="match status" value="1"/>
</dbReference>
<dbReference type="AlphaFoldDB" id="A0AAV5T5K4"/>
<organism evidence="7 8">
    <name type="scientific">Pristionchus entomophagus</name>
    <dbReference type="NCBI Taxonomy" id="358040"/>
    <lineage>
        <taxon>Eukaryota</taxon>
        <taxon>Metazoa</taxon>
        <taxon>Ecdysozoa</taxon>
        <taxon>Nematoda</taxon>
        <taxon>Chromadorea</taxon>
        <taxon>Rhabditida</taxon>
        <taxon>Rhabditina</taxon>
        <taxon>Diplogasteromorpha</taxon>
        <taxon>Diplogasteroidea</taxon>
        <taxon>Neodiplogasteridae</taxon>
        <taxon>Pristionchus</taxon>
    </lineage>
</organism>
<feature type="transmembrane region" description="Helical" evidence="5">
    <location>
        <begin position="42"/>
        <end position="71"/>
    </location>
</feature>
<keyword evidence="3 5" id="KW-1133">Transmembrane helix</keyword>
<gene>
    <name evidence="7" type="ORF">PENTCL1PPCAC_11937</name>
</gene>
<dbReference type="SMART" id="SM01381">
    <property type="entry name" value="7TM_GPCR_Srsx"/>
    <property type="match status" value="1"/>
</dbReference>
<evidence type="ECO:0000256" key="4">
    <source>
        <dbReference type="ARBA" id="ARBA00023136"/>
    </source>
</evidence>
<reference evidence="7" key="1">
    <citation type="submission" date="2023-10" db="EMBL/GenBank/DDBJ databases">
        <title>Genome assembly of Pristionchus species.</title>
        <authorList>
            <person name="Yoshida K."/>
            <person name="Sommer R.J."/>
        </authorList>
    </citation>
    <scope>NUCLEOTIDE SEQUENCE</scope>
    <source>
        <strain evidence="7">RS0144</strain>
    </source>
</reference>
<dbReference type="SUPFAM" id="SSF81321">
    <property type="entry name" value="Family A G protein-coupled receptor-like"/>
    <property type="match status" value="1"/>
</dbReference>
<feature type="transmembrane region" description="Helical" evidence="5">
    <location>
        <begin position="207"/>
        <end position="225"/>
    </location>
</feature>
<dbReference type="Proteomes" id="UP001432027">
    <property type="component" value="Unassembled WGS sequence"/>
</dbReference>
<feature type="domain" description="G-protein coupled receptors family 1 profile" evidence="6">
    <location>
        <begin position="25"/>
        <end position="220"/>
    </location>
</feature>
<keyword evidence="4 5" id="KW-0472">Membrane</keyword>
<accession>A0AAV5T5K4</accession>
<evidence type="ECO:0000313" key="7">
    <source>
        <dbReference type="EMBL" id="GMS89762.1"/>
    </source>
</evidence>
<feature type="transmembrane region" description="Helical" evidence="5">
    <location>
        <begin position="161"/>
        <end position="186"/>
    </location>
</feature>
<evidence type="ECO:0000256" key="3">
    <source>
        <dbReference type="ARBA" id="ARBA00022989"/>
    </source>
</evidence>
<dbReference type="InterPro" id="IPR019424">
    <property type="entry name" value="7TM_GPCR_Srsx"/>
</dbReference>
<feature type="transmembrane region" description="Helical" evidence="5">
    <location>
        <begin position="308"/>
        <end position="329"/>
    </location>
</feature>
<evidence type="ECO:0000256" key="2">
    <source>
        <dbReference type="ARBA" id="ARBA00022692"/>
    </source>
</evidence>
<dbReference type="InterPro" id="IPR047130">
    <property type="entry name" value="7TM_GPCR_Srsx_nematod"/>
</dbReference>
<dbReference type="PROSITE" id="PS50262">
    <property type="entry name" value="G_PROTEIN_RECEP_F1_2"/>
    <property type="match status" value="1"/>
</dbReference>